<dbReference type="AlphaFoldDB" id="A0A2A4AJU0"/>
<feature type="region of interest" description="Disordered" evidence="1">
    <location>
        <begin position="315"/>
        <end position="360"/>
    </location>
</feature>
<sequence length="360" mass="38061">MSKNSPWRSSFAVRLFLVAALAAAAFLGAYGLLSPNTGNQSAPNKAEQPSAEPEVVAFTSAESGTCLSWDIDGKGEISNFAEISCDKPHRFEVAAREDLSTYPTSEFGPDAERPDVTRQNALRDELCESSTLGYLHGKWDPNGKYDIASVLPPQAAWQQGDRTLLCGLQTTDEAGVPQLNTGNVEAVDQAVVAKPGECRSIDDKQVVRTVDCAQPHQLETVSIVNLGEHFTGGYPNGEELDSYLNETCTAAAIEYLGEEENLYQSTLQPFWGSVSEAAWNGGSRSVNCSLMHPNDGHFSAITGSATGGRDALTIDGAPPAVQPERNPVRKPSAAPTTAPNAQGAPADNNSAANAPAPAAQ</sequence>
<feature type="compositionally biased region" description="Low complexity" evidence="1">
    <location>
        <begin position="344"/>
        <end position="360"/>
    </location>
</feature>
<evidence type="ECO:0000256" key="2">
    <source>
        <dbReference type="SAM" id="SignalP"/>
    </source>
</evidence>
<reference evidence="4 5" key="1">
    <citation type="submission" date="2017-09" db="EMBL/GenBank/DDBJ databases">
        <title>Draft Genome Sequence of Corynebacterium accolens AH4003.</title>
        <authorList>
            <person name="Chen Y."/>
            <person name="Oosthuysen W.F."/>
            <person name="Kelley S."/>
            <person name="Horswill A."/>
        </authorList>
    </citation>
    <scope>NUCLEOTIDE SEQUENCE [LARGE SCALE GENOMIC DNA]</scope>
    <source>
        <strain evidence="4 5">AH4003</strain>
    </source>
</reference>
<evidence type="ECO:0000259" key="3">
    <source>
        <dbReference type="Pfam" id="PF13845"/>
    </source>
</evidence>
<accession>A0A2A4AJU0</accession>
<evidence type="ECO:0000313" key="4">
    <source>
        <dbReference type="EMBL" id="PCC82466.1"/>
    </source>
</evidence>
<dbReference type="Pfam" id="PF13845">
    <property type="entry name" value="Septum_form"/>
    <property type="match status" value="1"/>
</dbReference>
<organism evidence="4 5">
    <name type="scientific">Corynebacterium accolens</name>
    <dbReference type="NCBI Taxonomy" id="38284"/>
    <lineage>
        <taxon>Bacteria</taxon>
        <taxon>Bacillati</taxon>
        <taxon>Actinomycetota</taxon>
        <taxon>Actinomycetes</taxon>
        <taxon>Mycobacteriales</taxon>
        <taxon>Corynebacteriaceae</taxon>
        <taxon>Corynebacterium</taxon>
    </lineage>
</organism>
<feature type="signal peptide" evidence="2">
    <location>
        <begin position="1"/>
        <end position="24"/>
    </location>
</feature>
<feature type="domain" description="Septum formation-related" evidence="3">
    <location>
        <begin position="64"/>
        <end position="288"/>
    </location>
</feature>
<evidence type="ECO:0000256" key="1">
    <source>
        <dbReference type="SAM" id="MobiDB-lite"/>
    </source>
</evidence>
<proteinExistence type="predicted"/>
<protein>
    <recommendedName>
        <fullName evidence="3">Septum formation-related domain-containing protein</fullName>
    </recommendedName>
</protein>
<evidence type="ECO:0000313" key="5">
    <source>
        <dbReference type="Proteomes" id="UP000218690"/>
    </source>
</evidence>
<name>A0A2A4AJU0_9CORY</name>
<dbReference type="EMBL" id="NWBP01000025">
    <property type="protein sequence ID" value="PCC82466.1"/>
    <property type="molecule type" value="Genomic_DNA"/>
</dbReference>
<dbReference type="Proteomes" id="UP000218690">
    <property type="component" value="Unassembled WGS sequence"/>
</dbReference>
<gene>
    <name evidence="4" type="ORF">COM45_09210</name>
</gene>
<dbReference type="InterPro" id="IPR026004">
    <property type="entry name" value="Septum_form"/>
</dbReference>
<feature type="chain" id="PRO_5038785406" description="Septum formation-related domain-containing protein" evidence="2">
    <location>
        <begin position="25"/>
        <end position="360"/>
    </location>
</feature>
<keyword evidence="2" id="KW-0732">Signal</keyword>
<comment type="caution">
    <text evidence="4">The sequence shown here is derived from an EMBL/GenBank/DDBJ whole genome shotgun (WGS) entry which is preliminary data.</text>
</comment>